<evidence type="ECO:0000313" key="3">
    <source>
        <dbReference type="EMBL" id="KAK6933377.1"/>
    </source>
</evidence>
<proteinExistence type="predicted"/>
<comment type="cofactor">
    <cofactor evidence="1">
        <name>Mg(2+)</name>
        <dbReference type="ChEBI" id="CHEBI:18420"/>
    </cofactor>
</comment>
<dbReference type="Proteomes" id="UP001370490">
    <property type="component" value="Unassembled WGS sequence"/>
</dbReference>
<dbReference type="GO" id="GO:0009570">
    <property type="term" value="C:chloroplast stroma"/>
    <property type="evidence" value="ECO:0007669"/>
    <property type="project" value="TreeGrafter"/>
</dbReference>
<dbReference type="PANTHER" id="PTHR42946:SF1">
    <property type="entry name" value="PHOSPHOGLUCOMUTASE (ALPHA-D-GLUCOSE-1,6-BISPHOSPHATE-DEPENDENT)"/>
    <property type="match status" value="1"/>
</dbReference>
<dbReference type="InterPro" id="IPR016055">
    <property type="entry name" value="A-D-PHexomutase_a/b/a-I/II/III"/>
</dbReference>
<accession>A0AAN8ZD34</accession>
<dbReference type="InterPro" id="IPR050060">
    <property type="entry name" value="Phosphoglucosamine_mutase"/>
</dbReference>
<dbReference type="Gene3D" id="3.40.120.10">
    <property type="entry name" value="Alpha-D-Glucose-1,6-Bisphosphate, subunit A, domain 3"/>
    <property type="match status" value="2"/>
</dbReference>
<dbReference type="GO" id="GO:0004615">
    <property type="term" value="F:phosphomannomutase activity"/>
    <property type="evidence" value="ECO:0007669"/>
    <property type="project" value="TreeGrafter"/>
</dbReference>
<dbReference type="SUPFAM" id="SSF53738">
    <property type="entry name" value="Phosphoglucomutase, first 3 domains"/>
    <property type="match status" value="1"/>
</dbReference>
<dbReference type="AlphaFoldDB" id="A0AAN8ZD34"/>
<keyword evidence="2" id="KW-0597">Phosphoprotein</keyword>
<dbReference type="EMBL" id="JBAMMX010000009">
    <property type="protein sequence ID" value="KAK6933377.1"/>
    <property type="molecule type" value="Genomic_DNA"/>
</dbReference>
<gene>
    <name evidence="3" type="ORF">RJ641_036271</name>
</gene>
<sequence length="78" mass="8659">MKAITQAVLDNKVDLGIIFDTDVDRSAIVDSTGREFNQTRLIALMSTIVLEKHLTTTIVTNSVISDGLTTFIKEKFDE</sequence>
<reference evidence="3 4" key="1">
    <citation type="submission" date="2023-12" db="EMBL/GenBank/DDBJ databases">
        <title>A high-quality genome assembly for Dillenia turbinata (Dilleniales).</title>
        <authorList>
            <person name="Chanderbali A."/>
        </authorList>
    </citation>
    <scope>NUCLEOTIDE SEQUENCE [LARGE SCALE GENOMIC DNA]</scope>
    <source>
        <strain evidence="3">LSX21</strain>
        <tissue evidence="3">Leaf</tissue>
    </source>
</reference>
<dbReference type="PANTHER" id="PTHR42946">
    <property type="entry name" value="PHOSPHOHEXOSE MUTASE"/>
    <property type="match status" value="1"/>
</dbReference>
<evidence type="ECO:0000256" key="1">
    <source>
        <dbReference type="ARBA" id="ARBA00001946"/>
    </source>
</evidence>
<keyword evidence="4" id="KW-1185">Reference proteome</keyword>
<organism evidence="3 4">
    <name type="scientific">Dillenia turbinata</name>
    <dbReference type="NCBI Taxonomy" id="194707"/>
    <lineage>
        <taxon>Eukaryota</taxon>
        <taxon>Viridiplantae</taxon>
        <taxon>Streptophyta</taxon>
        <taxon>Embryophyta</taxon>
        <taxon>Tracheophyta</taxon>
        <taxon>Spermatophyta</taxon>
        <taxon>Magnoliopsida</taxon>
        <taxon>eudicotyledons</taxon>
        <taxon>Gunneridae</taxon>
        <taxon>Pentapetalae</taxon>
        <taxon>Dilleniales</taxon>
        <taxon>Dilleniaceae</taxon>
        <taxon>Dillenia</taxon>
    </lineage>
</organism>
<dbReference type="GO" id="GO:0005975">
    <property type="term" value="P:carbohydrate metabolic process"/>
    <property type="evidence" value="ECO:0007669"/>
    <property type="project" value="InterPro"/>
</dbReference>
<protein>
    <submittedName>
        <fullName evidence="3">Uncharacterized protein</fullName>
    </submittedName>
</protein>
<evidence type="ECO:0000313" key="4">
    <source>
        <dbReference type="Proteomes" id="UP001370490"/>
    </source>
</evidence>
<evidence type="ECO:0000256" key="2">
    <source>
        <dbReference type="ARBA" id="ARBA00022553"/>
    </source>
</evidence>
<comment type="caution">
    <text evidence="3">The sequence shown here is derived from an EMBL/GenBank/DDBJ whole genome shotgun (WGS) entry which is preliminary data.</text>
</comment>
<name>A0AAN8ZD34_9MAGN</name>